<feature type="transmembrane region" description="Helical" evidence="1">
    <location>
        <begin position="134"/>
        <end position="159"/>
    </location>
</feature>
<dbReference type="GO" id="GO:0080120">
    <property type="term" value="P:CAAX-box protein maturation"/>
    <property type="evidence" value="ECO:0007669"/>
    <property type="project" value="UniProtKB-ARBA"/>
</dbReference>
<keyword evidence="1" id="KW-0812">Transmembrane</keyword>
<evidence type="ECO:0000313" key="4">
    <source>
        <dbReference type="Proteomes" id="UP000461162"/>
    </source>
</evidence>
<evidence type="ECO:0000259" key="2">
    <source>
        <dbReference type="Pfam" id="PF02517"/>
    </source>
</evidence>
<keyword evidence="1" id="KW-1133">Transmembrane helix</keyword>
<dbReference type="EMBL" id="WODC01000001">
    <property type="protein sequence ID" value="MUM76382.1"/>
    <property type="molecule type" value="Genomic_DNA"/>
</dbReference>
<sequence length="304" mass="33018">MSTQAFRSSAGPILWFLGLVFAATWGVQYFQIQDGLRFDADQFTHTPAAWLLLITWIPGLTALLITTVTEKGSPRRVADRLLLRPGTAGPYFLTVLLVPLVYGVIHTVGWLAGFSQADPALAALNAFADTPQDLTSLFTVMLPASMLLGPLLQFVYALGEELGWRGFLLPRLMGLGKVPAYAILGVVWGLWHAPLILVGFNYPGHPISGVIMMCVVASALGVFINEMTLRSRSVVVAAFIHATVNAQVQGIWMWLFPETDPLLGGSFGLVAALIWLAAGLLCARAVARQETRDREYGRYDTSAS</sequence>
<feature type="transmembrane region" description="Helical" evidence="1">
    <location>
        <begin position="90"/>
        <end position="114"/>
    </location>
</feature>
<proteinExistence type="predicted"/>
<evidence type="ECO:0000256" key="1">
    <source>
        <dbReference type="SAM" id="Phobius"/>
    </source>
</evidence>
<keyword evidence="3" id="KW-0645">Protease</keyword>
<dbReference type="InterPro" id="IPR003675">
    <property type="entry name" value="Rce1/LyrA-like_dom"/>
</dbReference>
<organism evidence="3 4">
    <name type="scientific">Pseudodesulfovibrio alkaliphilus</name>
    <dbReference type="NCBI Taxonomy" id="2661613"/>
    <lineage>
        <taxon>Bacteria</taxon>
        <taxon>Pseudomonadati</taxon>
        <taxon>Thermodesulfobacteriota</taxon>
        <taxon>Desulfovibrionia</taxon>
        <taxon>Desulfovibrionales</taxon>
        <taxon>Desulfovibrionaceae</taxon>
    </lineage>
</organism>
<dbReference type="RefSeq" id="WP_155931951.1">
    <property type="nucleotide sequence ID" value="NZ_WODC01000001.1"/>
</dbReference>
<feature type="transmembrane region" description="Helical" evidence="1">
    <location>
        <begin position="180"/>
        <end position="200"/>
    </location>
</feature>
<dbReference type="GO" id="GO:0004175">
    <property type="term" value="F:endopeptidase activity"/>
    <property type="evidence" value="ECO:0007669"/>
    <property type="project" value="UniProtKB-ARBA"/>
</dbReference>
<dbReference type="InterPro" id="IPR042150">
    <property type="entry name" value="MmRce1-like"/>
</dbReference>
<feature type="transmembrane region" description="Helical" evidence="1">
    <location>
        <begin position="206"/>
        <end position="224"/>
    </location>
</feature>
<feature type="transmembrane region" description="Helical" evidence="1">
    <location>
        <begin position="12"/>
        <end position="30"/>
    </location>
</feature>
<comment type="caution">
    <text evidence="3">The sequence shown here is derived from an EMBL/GenBank/DDBJ whole genome shotgun (WGS) entry which is preliminary data.</text>
</comment>
<accession>A0A7K1KKG1</accession>
<feature type="transmembrane region" description="Helical" evidence="1">
    <location>
        <begin position="50"/>
        <end position="69"/>
    </location>
</feature>
<dbReference type="GO" id="GO:0006508">
    <property type="term" value="P:proteolysis"/>
    <property type="evidence" value="ECO:0007669"/>
    <property type="project" value="UniProtKB-KW"/>
</dbReference>
<keyword evidence="3" id="KW-0378">Hydrolase</keyword>
<name>A0A7K1KKG1_9BACT</name>
<feature type="domain" description="CAAX prenyl protease 2/Lysostaphin resistance protein A-like" evidence="2">
    <location>
        <begin position="146"/>
        <end position="246"/>
    </location>
</feature>
<reference evidence="3 4" key="1">
    <citation type="submission" date="2019-11" db="EMBL/GenBank/DDBJ databases">
        <title>Pseudodesulfovibrio alkaliphilus, sp. nov., an alkaliphilic sulfate-reducing bacteria from mud volcano of Taman peninsula, Russia.</title>
        <authorList>
            <person name="Frolova A."/>
            <person name="Merkel A.Y."/>
            <person name="Slobodkin A.I."/>
        </authorList>
    </citation>
    <scope>NUCLEOTIDE SEQUENCE [LARGE SCALE GENOMIC DNA]</scope>
    <source>
        <strain evidence="3 4">F-1</strain>
    </source>
</reference>
<dbReference type="Pfam" id="PF02517">
    <property type="entry name" value="Rce1-like"/>
    <property type="match status" value="1"/>
</dbReference>
<dbReference type="PANTHER" id="PTHR35797">
    <property type="entry name" value="PROTEASE-RELATED"/>
    <property type="match status" value="1"/>
</dbReference>
<keyword evidence="3" id="KW-0482">Metalloprotease</keyword>
<gene>
    <name evidence="3" type="ORF">GKC30_01900</name>
</gene>
<dbReference type="Proteomes" id="UP000461162">
    <property type="component" value="Unassembled WGS sequence"/>
</dbReference>
<dbReference type="AlphaFoldDB" id="A0A7K1KKG1"/>
<evidence type="ECO:0000313" key="3">
    <source>
        <dbReference type="EMBL" id="MUM76382.1"/>
    </source>
</evidence>
<dbReference type="GO" id="GO:0008237">
    <property type="term" value="F:metallopeptidase activity"/>
    <property type="evidence" value="ECO:0007669"/>
    <property type="project" value="UniProtKB-KW"/>
</dbReference>
<feature type="transmembrane region" description="Helical" evidence="1">
    <location>
        <begin position="236"/>
        <end position="255"/>
    </location>
</feature>
<keyword evidence="1" id="KW-0472">Membrane</keyword>
<keyword evidence="4" id="KW-1185">Reference proteome</keyword>
<protein>
    <submittedName>
        <fullName evidence="3">CPBP family intramembrane metalloprotease</fullName>
    </submittedName>
</protein>
<feature type="transmembrane region" description="Helical" evidence="1">
    <location>
        <begin position="267"/>
        <end position="287"/>
    </location>
</feature>
<dbReference type="PANTHER" id="PTHR35797:SF1">
    <property type="entry name" value="PROTEASE"/>
    <property type="match status" value="1"/>
</dbReference>